<dbReference type="AlphaFoldDB" id="A0A6N8FDK5"/>
<dbReference type="EMBL" id="WOCA01000001">
    <property type="protein sequence ID" value="MUK87261.1"/>
    <property type="molecule type" value="Genomic_DNA"/>
</dbReference>
<accession>A0A6N8FDK5</accession>
<dbReference type="Proteomes" id="UP000469125">
    <property type="component" value="Unassembled WGS sequence"/>
</dbReference>
<evidence type="ECO:0000313" key="2">
    <source>
        <dbReference type="Proteomes" id="UP000469125"/>
    </source>
</evidence>
<sequence>MSNKHRNIFDKIQNDTNIDPKDIYKVADSVKNADFSDEKTVRKLVRHLSKMAGKPVSKEKEDKIVQSITNNKVPMDMNALNQLFKK</sequence>
<gene>
    <name evidence="1" type="ORF">GMD78_02445</name>
</gene>
<dbReference type="RefSeq" id="WP_343042068.1">
    <property type="nucleotide sequence ID" value="NZ_WOCA01000001.1"/>
</dbReference>
<dbReference type="InterPro" id="IPR025942">
    <property type="entry name" value="SpoVIF"/>
</dbReference>
<protein>
    <submittedName>
        <fullName evidence="1">Stage VI sporulation protein F</fullName>
    </submittedName>
</protein>
<comment type="caution">
    <text evidence="1">The sequence shown here is derived from an EMBL/GenBank/DDBJ whole genome shotgun (WGS) entry which is preliminary data.</text>
</comment>
<reference evidence="1 2" key="1">
    <citation type="submission" date="2019-11" db="EMBL/GenBank/DDBJ databases">
        <authorList>
            <person name="Li X."/>
        </authorList>
    </citation>
    <scope>NUCLEOTIDE SEQUENCE [LARGE SCALE GENOMIC DNA]</scope>
    <source>
        <strain evidence="1 2">L9</strain>
    </source>
</reference>
<name>A0A6N8FDK5_9BACI</name>
<dbReference type="Pfam" id="PF14069">
    <property type="entry name" value="SpoVIF"/>
    <property type="match status" value="1"/>
</dbReference>
<keyword evidence="2" id="KW-1185">Reference proteome</keyword>
<proteinExistence type="predicted"/>
<organism evidence="1 2">
    <name type="scientific">Ornithinibacillus caprae</name>
    <dbReference type="NCBI Taxonomy" id="2678566"/>
    <lineage>
        <taxon>Bacteria</taxon>
        <taxon>Bacillati</taxon>
        <taxon>Bacillota</taxon>
        <taxon>Bacilli</taxon>
        <taxon>Bacillales</taxon>
        <taxon>Bacillaceae</taxon>
        <taxon>Ornithinibacillus</taxon>
    </lineage>
</organism>
<evidence type="ECO:0000313" key="1">
    <source>
        <dbReference type="EMBL" id="MUK87261.1"/>
    </source>
</evidence>